<sequence length="69" mass="8098">MTPTCLCLRWQEENRRRHWNGWRCEPYEASGECSRECKERWTEKSVNCSSGDLKTNGTGALWNTRATTE</sequence>
<dbReference type="AlphaFoldDB" id="A0A0G4FSG1"/>
<evidence type="ECO:0000313" key="1">
    <source>
        <dbReference type="EMBL" id="CEM17641.1"/>
    </source>
</evidence>
<accession>A0A0G4FSG1</accession>
<proteinExistence type="predicted"/>
<name>A0A0G4FSG1_9ALVE</name>
<dbReference type="EMBL" id="CDMZ01000599">
    <property type="protein sequence ID" value="CEM17641.1"/>
    <property type="molecule type" value="Genomic_DNA"/>
</dbReference>
<organism evidence="1">
    <name type="scientific">Chromera velia CCMP2878</name>
    <dbReference type="NCBI Taxonomy" id="1169474"/>
    <lineage>
        <taxon>Eukaryota</taxon>
        <taxon>Sar</taxon>
        <taxon>Alveolata</taxon>
        <taxon>Colpodellida</taxon>
        <taxon>Chromeraceae</taxon>
        <taxon>Chromera</taxon>
    </lineage>
</organism>
<dbReference type="VEuPathDB" id="CryptoDB:Cvel_18544"/>
<protein>
    <submittedName>
        <fullName evidence="1">Uncharacterized protein</fullName>
    </submittedName>
</protein>
<gene>
    <name evidence="1" type="ORF">Cvel_18544</name>
</gene>
<reference evidence="1" key="1">
    <citation type="submission" date="2014-11" db="EMBL/GenBank/DDBJ databases">
        <authorList>
            <person name="Otto D Thomas"/>
            <person name="Naeem Raeece"/>
        </authorList>
    </citation>
    <scope>NUCLEOTIDE SEQUENCE</scope>
</reference>